<reference evidence="2" key="1">
    <citation type="submission" date="2019-10" db="EMBL/GenBank/DDBJ databases">
        <authorList>
            <person name="Ross D.E."/>
            <person name="Gulliver D."/>
        </authorList>
    </citation>
    <scope>NUCLEOTIDE SEQUENCE</scope>
    <source>
        <strain evidence="2">DER-2019</strain>
    </source>
</reference>
<keyword evidence="3" id="KW-1185">Reference proteome</keyword>
<dbReference type="EMBL" id="WJBD01000001">
    <property type="protein sequence ID" value="MBC3886906.1"/>
    <property type="molecule type" value="Genomic_DNA"/>
</dbReference>
<dbReference type="SUPFAM" id="SSF53474">
    <property type="entry name" value="alpha/beta-Hydrolases"/>
    <property type="match status" value="1"/>
</dbReference>
<protein>
    <submittedName>
        <fullName evidence="2">DUF3089 domain-containing protein</fullName>
    </submittedName>
</protein>
<dbReference type="AlphaFoldDB" id="A0A923HR79"/>
<evidence type="ECO:0000256" key="1">
    <source>
        <dbReference type="SAM" id="SignalP"/>
    </source>
</evidence>
<feature type="chain" id="PRO_5038842759" evidence="1">
    <location>
        <begin position="22"/>
        <end position="336"/>
    </location>
</feature>
<name>A0A923HR79_9FIRM</name>
<proteinExistence type="predicted"/>
<feature type="signal peptide" evidence="1">
    <location>
        <begin position="1"/>
        <end position="21"/>
    </location>
</feature>
<dbReference type="Proteomes" id="UP000616595">
    <property type="component" value="Unassembled WGS sequence"/>
</dbReference>
<dbReference type="PROSITE" id="PS51257">
    <property type="entry name" value="PROKAR_LIPOPROTEIN"/>
    <property type="match status" value="1"/>
</dbReference>
<dbReference type="InterPro" id="IPR021440">
    <property type="entry name" value="DUF3089"/>
</dbReference>
<dbReference type="Pfam" id="PF11288">
    <property type="entry name" value="DUF3089"/>
    <property type="match status" value="1"/>
</dbReference>
<dbReference type="OrthoDB" id="9794645at2"/>
<sequence>MKRKKIALAVAILSLSMLLTACGNKKDVTDYSKTENWMNLPTTTDKEVDVFYLYPTTYSPADQTNPSISTIDDAGMVQNAKIAYGRQATAFETVGNIYAPYYRQDNLSPVDREETIAGIPTTDATAAFDYYIKHYNNGRPFILVGHSQGADVMSNLLSGYLKDHPDVYKRMVVAYVIGFTVTNDYLTANPHLKFAEGPDDTGVIVSYNTEAETVLPPGNPVVTEGALVINPINWKRDETLATAAENLGSIALNRDGSAVLNAEGKIEPVMNFADAQINLAKGVLICSTANVDLLSPGSATFGKGVYHTFDYPFYYFNLRENAENRTNKYFEINGTK</sequence>
<evidence type="ECO:0000313" key="2">
    <source>
        <dbReference type="EMBL" id="MBC3886906.1"/>
    </source>
</evidence>
<organism evidence="2 3">
    <name type="scientific">Acetobacterium paludosum</name>
    <dbReference type="NCBI Taxonomy" id="52693"/>
    <lineage>
        <taxon>Bacteria</taxon>
        <taxon>Bacillati</taxon>
        <taxon>Bacillota</taxon>
        <taxon>Clostridia</taxon>
        <taxon>Eubacteriales</taxon>
        <taxon>Eubacteriaceae</taxon>
        <taxon>Acetobacterium</taxon>
    </lineage>
</organism>
<evidence type="ECO:0000313" key="3">
    <source>
        <dbReference type="Proteomes" id="UP000616595"/>
    </source>
</evidence>
<gene>
    <name evidence="2" type="ORF">GH810_01075</name>
</gene>
<dbReference type="RefSeq" id="WP_148565527.1">
    <property type="nucleotide sequence ID" value="NZ_RXYA01000001.1"/>
</dbReference>
<accession>A0A923HR79</accession>
<reference evidence="2" key="2">
    <citation type="submission" date="2020-10" db="EMBL/GenBank/DDBJ databases">
        <title>Comparative genomics of the Acetobacterium genus.</title>
        <authorList>
            <person name="Marshall C."/>
            <person name="May H."/>
            <person name="Norman S."/>
        </authorList>
    </citation>
    <scope>NUCLEOTIDE SEQUENCE</scope>
    <source>
        <strain evidence="2">DER-2019</strain>
    </source>
</reference>
<comment type="caution">
    <text evidence="2">The sequence shown here is derived from an EMBL/GenBank/DDBJ whole genome shotgun (WGS) entry which is preliminary data.</text>
</comment>
<keyword evidence="1" id="KW-0732">Signal</keyword>
<dbReference type="InterPro" id="IPR029058">
    <property type="entry name" value="AB_hydrolase_fold"/>
</dbReference>
<dbReference type="Gene3D" id="3.40.50.1820">
    <property type="entry name" value="alpha/beta hydrolase"/>
    <property type="match status" value="1"/>
</dbReference>